<organism evidence="4 5">
    <name type="scientific">Manganibacter manganicus</name>
    <dbReference type="NCBI Taxonomy" id="1873176"/>
    <lineage>
        <taxon>Bacteria</taxon>
        <taxon>Pseudomonadati</taxon>
        <taxon>Pseudomonadota</taxon>
        <taxon>Alphaproteobacteria</taxon>
        <taxon>Hyphomicrobiales</taxon>
        <taxon>Phyllobacteriaceae</taxon>
        <taxon>Manganibacter</taxon>
    </lineage>
</organism>
<accession>A0A1V8RLY5</accession>
<dbReference type="InterPro" id="IPR000917">
    <property type="entry name" value="Sulfatase_N"/>
</dbReference>
<dbReference type="Pfam" id="PF00884">
    <property type="entry name" value="Sulfatase"/>
    <property type="match status" value="1"/>
</dbReference>
<dbReference type="PANTHER" id="PTHR45953">
    <property type="entry name" value="IDURONATE 2-SULFATASE"/>
    <property type="match status" value="1"/>
</dbReference>
<dbReference type="Proteomes" id="UP000191905">
    <property type="component" value="Unassembled WGS sequence"/>
</dbReference>
<evidence type="ECO:0000313" key="5">
    <source>
        <dbReference type="Proteomes" id="UP000191905"/>
    </source>
</evidence>
<sequence>MKCIFVLFDSLNRNVIGPYGGPVATPNMDRLAARGCVFDNHYAGSLPCIPARREIHTGRLNFLHRGWGPLEPFDRSFAGEMREAGIYSHLITDHYHYFEDGGFGYHGRYDSYEFIRGQEKDKWRSMIEPGLAAYQERFDPSQRDLSLDPNGKTAYYANHRHLAVTDKFPLNQCLDAAVDFVGAHAKVDNWFLHLECFDPHEPFFLDSDLALADETALGGKIFDWPVYGENRLDDARLTQLRRRYEALVQRCDSQLGRLLDALDAHNLWDDTVVILTTDHGLLLGEKEFLGKNRPPFFNEVARIPLLVAAPASMMPVERRIPGLTQTTDLMPTFLDVFGIPIPEEVGGRSLLSCLSGETDGLHEAVLFGQFGAALNFTDGRHSYFRYPLEEQEDQLYQYTLMPTHMRTFFEHIEFEDAEVVDDLSYARGFPVWRLRMHPEAKANMVRRYPLLDAQDALYDLEADPLQQTPLSQPEIAQRCRDMIARLLREHEAPPEIFTRFGLEKQPC</sequence>
<evidence type="ECO:0000256" key="2">
    <source>
        <dbReference type="ARBA" id="ARBA00022801"/>
    </source>
</evidence>
<dbReference type="GO" id="GO:0005737">
    <property type="term" value="C:cytoplasm"/>
    <property type="evidence" value="ECO:0007669"/>
    <property type="project" value="TreeGrafter"/>
</dbReference>
<dbReference type="CDD" id="cd16148">
    <property type="entry name" value="sulfatase_like"/>
    <property type="match status" value="1"/>
</dbReference>
<evidence type="ECO:0000259" key="3">
    <source>
        <dbReference type="Pfam" id="PF00884"/>
    </source>
</evidence>
<comment type="caution">
    <text evidence="4">The sequence shown here is derived from an EMBL/GenBank/DDBJ whole genome shotgun (WGS) entry which is preliminary data.</text>
</comment>
<keyword evidence="2" id="KW-0378">Hydrolase</keyword>
<feature type="domain" description="Sulfatase N-terminal" evidence="3">
    <location>
        <begin position="4"/>
        <end position="339"/>
    </location>
</feature>
<keyword evidence="1" id="KW-0479">Metal-binding</keyword>
<dbReference type="GO" id="GO:0008484">
    <property type="term" value="F:sulfuric ester hydrolase activity"/>
    <property type="evidence" value="ECO:0007669"/>
    <property type="project" value="TreeGrafter"/>
</dbReference>
<dbReference type="STRING" id="1873176.BFN67_22420"/>
<evidence type="ECO:0000256" key="1">
    <source>
        <dbReference type="ARBA" id="ARBA00022723"/>
    </source>
</evidence>
<dbReference type="SUPFAM" id="SSF53649">
    <property type="entry name" value="Alkaline phosphatase-like"/>
    <property type="match status" value="1"/>
</dbReference>
<dbReference type="AlphaFoldDB" id="A0A1V8RLY5"/>
<dbReference type="Gene3D" id="3.40.720.10">
    <property type="entry name" value="Alkaline Phosphatase, subunit A"/>
    <property type="match status" value="1"/>
</dbReference>
<proteinExistence type="predicted"/>
<protein>
    <recommendedName>
        <fullName evidence="3">Sulfatase N-terminal domain-containing protein</fullName>
    </recommendedName>
</protein>
<reference evidence="4 5" key="1">
    <citation type="journal article" date="2016" name="Int. J. Syst. Evol. Microbiol.">
        <title>Pseudaminobacter manganicus sp. nov., isolated from sludge of a manganese mine.</title>
        <authorList>
            <person name="Li J."/>
            <person name="Huang J."/>
            <person name="Liao S."/>
            <person name="Wang G."/>
        </authorList>
    </citation>
    <scope>NUCLEOTIDE SEQUENCE [LARGE SCALE GENOMIC DNA]</scope>
    <source>
        <strain evidence="4 5">JH-7</strain>
    </source>
</reference>
<gene>
    <name evidence="4" type="ORF">BFN67_22420</name>
</gene>
<dbReference type="RefSeq" id="WP_080921028.1">
    <property type="nucleotide sequence ID" value="NZ_MDET01000036.1"/>
</dbReference>
<dbReference type="EMBL" id="MDET01000036">
    <property type="protein sequence ID" value="OQM74156.1"/>
    <property type="molecule type" value="Genomic_DNA"/>
</dbReference>
<evidence type="ECO:0000313" key="4">
    <source>
        <dbReference type="EMBL" id="OQM74156.1"/>
    </source>
</evidence>
<name>A0A1V8RLY5_9HYPH</name>
<dbReference type="PANTHER" id="PTHR45953:SF1">
    <property type="entry name" value="IDURONATE 2-SULFATASE"/>
    <property type="match status" value="1"/>
</dbReference>
<keyword evidence="5" id="KW-1185">Reference proteome</keyword>
<dbReference type="GO" id="GO:0046872">
    <property type="term" value="F:metal ion binding"/>
    <property type="evidence" value="ECO:0007669"/>
    <property type="project" value="UniProtKB-KW"/>
</dbReference>
<dbReference type="OrthoDB" id="9795675at2"/>
<dbReference type="InterPro" id="IPR017850">
    <property type="entry name" value="Alkaline_phosphatase_core_sf"/>
</dbReference>